<dbReference type="RefSeq" id="WP_130451149.1">
    <property type="nucleotide sequence ID" value="NZ_SHLA01000001.1"/>
</dbReference>
<dbReference type="InterPro" id="IPR051490">
    <property type="entry name" value="THEM6_lcsJ_thioesterase"/>
</dbReference>
<sequence length="181" mass="20959">MHMIFRLFLLMFTWRSRSRIGLFDVGRMPMRATLTDIDYAGHINNGMYFSIFDLGRFDLLLRAGAWNAIWRRRWLPVVQAETIRFRKSVTLGTKFEIESRIVGFDERHAFLEQRIVVAGEVYVSALIAARFKGPKGPVSMSDVVEVLGAERPADLREPDWVAEWLESTRLPSTRRPAPSTW</sequence>
<dbReference type="Proteomes" id="UP000292685">
    <property type="component" value="Unassembled WGS sequence"/>
</dbReference>
<protein>
    <submittedName>
        <fullName evidence="1">Acyl-CoA thioesterase FadM</fullName>
    </submittedName>
</protein>
<reference evidence="1 2" key="1">
    <citation type="submission" date="2019-02" db="EMBL/GenBank/DDBJ databases">
        <title>Sequencing the genomes of 1000 actinobacteria strains.</title>
        <authorList>
            <person name="Klenk H.-P."/>
        </authorList>
    </citation>
    <scope>NUCLEOTIDE SEQUENCE [LARGE SCALE GENOMIC DNA]</scope>
    <source>
        <strain evidence="1 2">DSM 17364</strain>
    </source>
</reference>
<dbReference type="InterPro" id="IPR029069">
    <property type="entry name" value="HotDog_dom_sf"/>
</dbReference>
<gene>
    <name evidence="1" type="ORF">EV380_2191</name>
</gene>
<organism evidence="1 2">
    <name type="scientific">Zhihengliuella halotolerans</name>
    <dbReference type="NCBI Taxonomy" id="370736"/>
    <lineage>
        <taxon>Bacteria</taxon>
        <taxon>Bacillati</taxon>
        <taxon>Actinomycetota</taxon>
        <taxon>Actinomycetes</taxon>
        <taxon>Micrococcales</taxon>
        <taxon>Micrococcaceae</taxon>
        <taxon>Zhihengliuella</taxon>
    </lineage>
</organism>
<evidence type="ECO:0000313" key="1">
    <source>
        <dbReference type="EMBL" id="RZU62593.1"/>
    </source>
</evidence>
<dbReference type="PANTHER" id="PTHR12475">
    <property type="match status" value="1"/>
</dbReference>
<proteinExistence type="predicted"/>
<dbReference type="CDD" id="cd00586">
    <property type="entry name" value="4HBT"/>
    <property type="match status" value="1"/>
</dbReference>
<dbReference type="AlphaFoldDB" id="A0A4Q8AFX1"/>
<dbReference type="Pfam" id="PF13279">
    <property type="entry name" value="4HBT_2"/>
    <property type="match status" value="1"/>
</dbReference>
<name>A0A4Q8AFX1_9MICC</name>
<dbReference type="EMBL" id="SHLA01000001">
    <property type="protein sequence ID" value="RZU62593.1"/>
    <property type="molecule type" value="Genomic_DNA"/>
</dbReference>
<dbReference type="PANTHER" id="PTHR12475:SF4">
    <property type="entry name" value="PROTEIN THEM6"/>
    <property type="match status" value="1"/>
</dbReference>
<comment type="caution">
    <text evidence="1">The sequence shown here is derived from an EMBL/GenBank/DDBJ whole genome shotgun (WGS) entry which is preliminary data.</text>
</comment>
<evidence type="ECO:0000313" key="2">
    <source>
        <dbReference type="Proteomes" id="UP000292685"/>
    </source>
</evidence>
<keyword evidence="2" id="KW-1185">Reference proteome</keyword>
<dbReference type="OrthoDB" id="3727779at2"/>
<dbReference type="Gene3D" id="3.10.129.10">
    <property type="entry name" value="Hotdog Thioesterase"/>
    <property type="match status" value="1"/>
</dbReference>
<dbReference type="SUPFAM" id="SSF54637">
    <property type="entry name" value="Thioesterase/thiol ester dehydrase-isomerase"/>
    <property type="match status" value="1"/>
</dbReference>
<accession>A0A4Q8AFX1</accession>